<feature type="compositionally biased region" description="Basic residues" evidence="2">
    <location>
        <begin position="139"/>
        <end position="149"/>
    </location>
</feature>
<dbReference type="AlphaFoldDB" id="A0A067E588"/>
<dbReference type="STRING" id="2711.A0A067E588"/>
<gene>
    <name evidence="3" type="ORF">CISIN_1g007780mg</name>
</gene>
<dbReference type="PANTHER" id="PTHR34466:SF3">
    <property type="entry name" value="OS11G0129800 PROTEIN"/>
    <property type="match status" value="1"/>
</dbReference>
<evidence type="ECO:0000313" key="4">
    <source>
        <dbReference type="Proteomes" id="UP000027120"/>
    </source>
</evidence>
<organism evidence="3 4">
    <name type="scientific">Citrus sinensis</name>
    <name type="common">Sweet orange</name>
    <name type="synonym">Citrus aurantium var. sinensis</name>
    <dbReference type="NCBI Taxonomy" id="2711"/>
    <lineage>
        <taxon>Eukaryota</taxon>
        <taxon>Viridiplantae</taxon>
        <taxon>Streptophyta</taxon>
        <taxon>Embryophyta</taxon>
        <taxon>Tracheophyta</taxon>
        <taxon>Spermatophyta</taxon>
        <taxon>Magnoliopsida</taxon>
        <taxon>eudicotyledons</taxon>
        <taxon>Gunneridae</taxon>
        <taxon>Pentapetalae</taxon>
        <taxon>rosids</taxon>
        <taxon>malvids</taxon>
        <taxon>Sapindales</taxon>
        <taxon>Rutaceae</taxon>
        <taxon>Aurantioideae</taxon>
        <taxon>Citrus</taxon>
    </lineage>
</organism>
<evidence type="ECO:0000313" key="3">
    <source>
        <dbReference type="EMBL" id="KDO50379.1"/>
    </source>
</evidence>
<feature type="region of interest" description="Disordered" evidence="2">
    <location>
        <begin position="371"/>
        <end position="390"/>
    </location>
</feature>
<dbReference type="PANTHER" id="PTHR34466">
    <property type="entry name" value="OS11G0129800 PROTEIN"/>
    <property type="match status" value="1"/>
</dbReference>
<proteinExistence type="predicted"/>
<name>A0A067E588_CITSI</name>
<sequence>MAVSAFKSSSKRGTLLNSSTSSTAKTISSDKDLSKTSTSTSTKAPPRRSRSVSAFSRTHLVDISSNDDFLIKRDNPLFSSSNSPPAEVVDSKSDQIPATKLKATSAEDTRRGRTVSRNADAGEPTSGIGRSLSRVDAGRRHRSVSRHPVARGQYGNSESEVEQEDCLLVNYKGGNNLNTTANNGKKSGLVRSSSDMLDQMKCWRTPSDQSFAFQFPEGSTTNLSYLRTPDREDGVSTNSFSEAEEKTIKAVCEQMKSRQGDRLGGDASAGGIYETVRSEVRRAISDIQNDLENAMRRTNTTAIASASVTDIPPDLVSPGAVELVSDIRREYAKKLEQSQERARKLREDLEIEDHRQLELSRILKEVLPVPKTSNVPKSRPGRKSSIERRKMSKRLNEEAMAYFDECVSLSTFDSSDFSSPEDPSLDTVASTPAIGSAALPRASSVMSATYSPNSCLDDDQEDWFTRGQDAVDLTASSSSKEQPQAQESLMSSDKILGRKFSFSCRPSESVEFQEDIMKYVRNFEKGMEKVNLNAQTVTRNHYDLDEYNLGASQQNLLFDRVFFKNRIEFGSLLLCGGGIAFSSSHFASIM</sequence>
<evidence type="ECO:0000256" key="2">
    <source>
        <dbReference type="SAM" id="MobiDB-lite"/>
    </source>
</evidence>
<protein>
    <submittedName>
        <fullName evidence="3">Uncharacterized protein</fullName>
    </submittedName>
</protein>
<keyword evidence="1" id="KW-0175">Coiled coil</keyword>
<feature type="compositionally biased region" description="Low complexity" evidence="2">
    <location>
        <begin position="18"/>
        <end position="27"/>
    </location>
</feature>
<dbReference type="PaxDb" id="2711-XP_006471354.1"/>
<keyword evidence="4" id="KW-1185">Reference proteome</keyword>
<feature type="compositionally biased region" description="Polar residues" evidence="2">
    <location>
        <begin position="1"/>
        <end position="17"/>
    </location>
</feature>
<feature type="region of interest" description="Disordered" evidence="2">
    <location>
        <begin position="72"/>
        <end position="161"/>
    </location>
</feature>
<dbReference type="SMR" id="A0A067E588"/>
<dbReference type="eggNOG" id="ENOG502QSPX">
    <property type="taxonomic scope" value="Eukaryota"/>
</dbReference>
<reference evidence="3 4" key="1">
    <citation type="submission" date="2014-04" db="EMBL/GenBank/DDBJ databases">
        <authorList>
            <consortium name="International Citrus Genome Consortium"/>
            <person name="Gmitter F."/>
            <person name="Chen C."/>
            <person name="Farmerie W."/>
            <person name="Harkins T."/>
            <person name="Desany B."/>
            <person name="Mohiuddin M."/>
            <person name="Kodira C."/>
            <person name="Borodovsky M."/>
            <person name="Lomsadze A."/>
            <person name="Burns P."/>
            <person name="Jenkins J."/>
            <person name="Prochnik S."/>
            <person name="Shu S."/>
            <person name="Chapman J."/>
            <person name="Pitluck S."/>
            <person name="Schmutz J."/>
            <person name="Rokhsar D."/>
        </authorList>
    </citation>
    <scope>NUCLEOTIDE SEQUENCE</scope>
</reference>
<feature type="coiled-coil region" evidence="1">
    <location>
        <begin position="328"/>
        <end position="355"/>
    </location>
</feature>
<feature type="region of interest" description="Disordered" evidence="2">
    <location>
        <begin position="1"/>
        <end position="58"/>
    </location>
</feature>
<dbReference type="EMBL" id="KK785082">
    <property type="protein sequence ID" value="KDO50379.1"/>
    <property type="molecule type" value="Genomic_DNA"/>
</dbReference>
<dbReference type="Proteomes" id="UP000027120">
    <property type="component" value="Unassembled WGS sequence"/>
</dbReference>
<accession>A0A067E588</accession>
<evidence type="ECO:0000256" key="1">
    <source>
        <dbReference type="SAM" id="Coils"/>
    </source>
</evidence>